<dbReference type="Proteomes" id="UP000031561">
    <property type="component" value="Unassembled WGS sequence"/>
</dbReference>
<dbReference type="CDD" id="cd13585">
    <property type="entry name" value="PBP2_TMBP_like"/>
    <property type="match status" value="1"/>
</dbReference>
<dbReference type="EMBL" id="JTHE03000034">
    <property type="protein sequence ID" value="MCM1982162.1"/>
    <property type="molecule type" value="Genomic_DNA"/>
</dbReference>
<reference evidence="1 2" key="1">
    <citation type="journal article" date="2015" name="Genome Announc.">
        <title>Draft Genome Sequence of Filamentous Marine Cyanobacterium Lyngbya confervoides Strain BDU141951.</title>
        <authorList>
            <person name="Chandrababunaidu M.M."/>
            <person name="Sen D."/>
            <person name="Tripathy S."/>
        </authorList>
    </citation>
    <scope>NUCLEOTIDE SEQUENCE [LARGE SCALE GENOMIC DNA]</scope>
    <source>
        <strain evidence="1 2">BDU141951</strain>
    </source>
</reference>
<accession>A0ABD4T0R2</accession>
<comment type="caution">
    <text evidence="1">The sequence shown here is derived from an EMBL/GenBank/DDBJ whole genome shotgun (WGS) entry which is preliminary data.</text>
</comment>
<proteinExistence type="predicted"/>
<dbReference type="PROSITE" id="PS51257">
    <property type="entry name" value="PROKAR_LIPOPROTEIN"/>
    <property type="match status" value="1"/>
</dbReference>
<keyword evidence="2" id="KW-1185">Reference proteome</keyword>
<name>A0ABD4T0R2_9CYAN</name>
<dbReference type="AlphaFoldDB" id="A0ABD4T0R2"/>
<dbReference type="SUPFAM" id="SSF53850">
    <property type="entry name" value="Periplasmic binding protein-like II"/>
    <property type="match status" value="1"/>
</dbReference>
<sequence length="432" mass="47779">MNRLSQWWRRFGLFALLGLMLAALISCGNPGSNGTNANGKPEVEFWTMQLQPKFNDYFNNLIAQFEQENPEISVKWVDVPWEAMQNKILAAVQSKTAPDVVNLNPDFASQLAGRNAWLNLDDQVSAEEKDQYLPSIWQASTLGNQSFGFPWYLTSRIAIYNQEILSQAGVTTPPKTYEELATVAKQVKDKTGKYAFFMTAVPADSGELMESFVQMGVKLVDENERATFNSPEGKKAFAYWVDLFKQGYLPREVLTEGHRRGVDLYQSGQLAILTSSPQFLNSIATNAPNIAAASVPAPQITGSSGKINVAVMNLVIPKDSDQPEAAVKFAKYVTNPENQLAFAKEANVLPSTQASLQDPYFSQAANDATPADRGRLVSADQIPNAEVLIPKIKDVKQLQQILYENLQAAMLDQKTVDQALADAEQTWNQTRG</sequence>
<gene>
    <name evidence="1" type="ORF">QQ91_0004870</name>
</gene>
<dbReference type="PANTHER" id="PTHR43649:SF12">
    <property type="entry name" value="DIACETYLCHITOBIOSE BINDING PROTEIN DASA"/>
    <property type="match status" value="1"/>
</dbReference>
<protein>
    <submittedName>
        <fullName evidence="1">Sugar ABC transporter substrate-binding protein</fullName>
    </submittedName>
</protein>
<evidence type="ECO:0000313" key="1">
    <source>
        <dbReference type="EMBL" id="MCM1982162.1"/>
    </source>
</evidence>
<dbReference type="Pfam" id="PF01547">
    <property type="entry name" value="SBP_bac_1"/>
    <property type="match status" value="1"/>
</dbReference>
<organism evidence="1 2">
    <name type="scientific">Lyngbya confervoides BDU141951</name>
    <dbReference type="NCBI Taxonomy" id="1574623"/>
    <lineage>
        <taxon>Bacteria</taxon>
        <taxon>Bacillati</taxon>
        <taxon>Cyanobacteriota</taxon>
        <taxon>Cyanophyceae</taxon>
        <taxon>Oscillatoriophycideae</taxon>
        <taxon>Oscillatoriales</taxon>
        <taxon>Microcoleaceae</taxon>
        <taxon>Lyngbya</taxon>
    </lineage>
</organism>
<dbReference type="InterPro" id="IPR050490">
    <property type="entry name" value="Bact_solute-bd_prot1"/>
</dbReference>
<dbReference type="Gene3D" id="3.40.190.10">
    <property type="entry name" value="Periplasmic binding protein-like II"/>
    <property type="match status" value="1"/>
</dbReference>
<dbReference type="PANTHER" id="PTHR43649">
    <property type="entry name" value="ARABINOSE-BINDING PROTEIN-RELATED"/>
    <property type="match status" value="1"/>
</dbReference>
<dbReference type="InterPro" id="IPR006059">
    <property type="entry name" value="SBP"/>
</dbReference>
<evidence type="ECO:0000313" key="2">
    <source>
        <dbReference type="Proteomes" id="UP000031561"/>
    </source>
</evidence>